<protein>
    <submittedName>
        <fullName evidence="1">Uncharacterized protein</fullName>
    </submittedName>
</protein>
<comment type="caution">
    <text evidence="1">The sequence shown here is derived from an EMBL/GenBank/DDBJ whole genome shotgun (WGS) entry which is preliminary data.</text>
</comment>
<gene>
    <name evidence="1" type="ORF">RHMOL_Rhmol07G0241800</name>
</gene>
<evidence type="ECO:0000313" key="1">
    <source>
        <dbReference type="EMBL" id="KAI8548042.1"/>
    </source>
</evidence>
<organism evidence="1 2">
    <name type="scientific">Rhododendron molle</name>
    <name type="common">Chinese azalea</name>
    <name type="synonym">Azalea mollis</name>
    <dbReference type="NCBI Taxonomy" id="49168"/>
    <lineage>
        <taxon>Eukaryota</taxon>
        <taxon>Viridiplantae</taxon>
        <taxon>Streptophyta</taxon>
        <taxon>Embryophyta</taxon>
        <taxon>Tracheophyta</taxon>
        <taxon>Spermatophyta</taxon>
        <taxon>Magnoliopsida</taxon>
        <taxon>eudicotyledons</taxon>
        <taxon>Gunneridae</taxon>
        <taxon>Pentapetalae</taxon>
        <taxon>asterids</taxon>
        <taxon>Ericales</taxon>
        <taxon>Ericaceae</taxon>
        <taxon>Ericoideae</taxon>
        <taxon>Rhodoreae</taxon>
        <taxon>Rhododendron</taxon>
    </lineage>
</organism>
<sequence>MVDDAMQTAAEEDGDNNARQDRILALKPNLQRNPCVLSAEYFESVGAALVMRLRQHEETVSRDGTERAGIRHGDMIERDWAGWNETEGSDRIENWGDLNAAIIAHFTGDRNIGPDFTSSSPIVSHSGEVGEIPIEVRDGTEQSHHLVLVPTVDGFSGKSDAVRAETLGTAITDRDVDFPIALSGDASVQDGPKEDALHDSSNDTN</sequence>
<name>A0ACC0N5N6_RHOML</name>
<accession>A0ACC0N5N6</accession>
<keyword evidence="2" id="KW-1185">Reference proteome</keyword>
<proteinExistence type="predicted"/>
<reference evidence="1" key="1">
    <citation type="submission" date="2022-02" db="EMBL/GenBank/DDBJ databases">
        <title>Plant Genome Project.</title>
        <authorList>
            <person name="Zhang R.-G."/>
        </authorList>
    </citation>
    <scope>NUCLEOTIDE SEQUENCE</scope>
    <source>
        <strain evidence="1">AT1</strain>
    </source>
</reference>
<dbReference type="Proteomes" id="UP001062846">
    <property type="component" value="Chromosome 7"/>
</dbReference>
<dbReference type="EMBL" id="CM046394">
    <property type="protein sequence ID" value="KAI8548042.1"/>
    <property type="molecule type" value="Genomic_DNA"/>
</dbReference>
<evidence type="ECO:0000313" key="2">
    <source>
        <dbReference type="Proteomes" id="UP001062846"/>
    </source>
</evidence>